<evidence type="ECO:0000313" key="1">
    <source>
        <dbReference type="EMBL" id="GIY50358.1"/>
    </source>
</evidence>
<name>A0AAV4TZP0_CAEEX</name>
<dbReference type="Proteomes" id="UP001054945">
    <property type="component" value="Unassembled WGS sequence"/>
</dbReference>
<protein>
    <recommendedName>
        <fullName evidence="3">Polymer-forming cytoskeletal protein</fullName>
    </recommendedName>
</protein>
<dbReference type="AlphaFoldDB" id="A0AAV4TZP0"/>
<sequence>MVLYKLSQFVTIQVFFSYMPLDLATGKSITGRIREIHTVKNEYGLITFRWPFVGLDLLEITGNIVIRENEITGNVVIGETEITGNIVIRENEITGNVVIGETEITGNIVIRENEITGNVVIGD</sequence>
<keyword evidence="2" id="KW-1185">Reference proteome</keyword>
<evidence type="ECO:0000313" key="2">
    <source>
        <dbReference type="Proteomes" id="UP001054945"/>
    </source>
</evidence>
<comment type="caution">
    <text evidence="1">The sequence shown here is derived from an EMBL/GenBank/DDBJ whole genome shotgun (WGS) entry which is preliminary data.</text>
</comment>
<reference evidence="1 2" key="1">
    <citation type="submission" date="2021-06" db="EMBL/GenBank/DDBJ databases">
        <title>Caerostris extrusa draft genome.</title>
        <authorList>
            <person name="Kono N."/>
            <person name="Arakawa K."/>
        </authorList>
    </citation>
    <scope>NUCLEOTIDE SEQUENCE [LARGE SCALE GENOMIC DNA]</scope>
</reference>
<gene>
    <name evidence="1" type="ORF">CEXT_518461</name>
</gene>
<organism evidence="1 2">
    <name type="scientific">Caerostris extrusa</name>
    <name type="common">Bark spider</name>
    <name type="synonym">Caerostris bankana</name>
    <dbReference type="NCBI Taxonomy" id="172846"/>
    <lineage>
        <taxon>Eukaryota</taxon>
        <taxon>Metazoa</taxon>
        <taxon>Ecdysozoa</taxon>
        <taxon>Arthropoda</taxon>
        <taxon>Chelicerata</taxon>
        <taxon>Arachnida</taxon>
        <taxon>Araneae</taxon>
        <taxon>Araneomorphae</taxon>
        <taxon>Entelegynae</taxon>
        <taxon>Araneoidea</taxon>
        <taxon>Araneidae</taxon>
        <taxon>Caerostris</taxon>
    </lineage>
</organism>
<accession>A0AAV4TZP0</accession>
<evidence type="ECO:0008006" key="3">
    <source>
        <dbReference type="Google" id="ProtNLM"/>
    </source>
</evidence>
<dbReference type="EMBL" id="BPLR01011972">
    <property type="protein sequence ID" value="GIY50358.1"/>
    <property type="molecule type" value="Genomic_DNA"/>
</dbReference>
<proteinExistence type="predicted"/>